<dbReference type="Proteomes" id="UP000013827">
    <property type="component" value="Unassembled WGS sequence"/>
</dbReference>
<accession>A0A0D3IYC9</accession>
<evidence type="ECO:0000313" key="2">
    <source>
        <dbReference type="Proteomes" id="UP000013827"/>
    </source>
</evidence>
<keyword evidence="2" id="KW-1185">Reference proteome</keyword>
<evidence type="ECO:0000313" key="1">
    <source>
        <dbReference type="EnsemblProtists" id="EOD16264"/>
    </source>
</evidence>
<reference evidence="2" key="1">
    <citation type="journal article" date="2013" name="Nature">
        <title>Pan genome of the phytoplankton Emiliania underpins its global distribution.</title>
        <authorList>
            <person name="Read B.A."/>
            <person name="Kegel J."/>
            <person name="Klute M.J."/>
            <person name="Kuo A."/>
            <person name="Lefebvre S.C."/>
            <person name="Maumus F."/>
            <person name="Mayer C."/>
            <person name="Miller J."/>
            <person name="Monier A."/>
            <person name="Salamov A."/>
            <person name="Young J."/>
            <person name="Aguilar M."/>
            <person name="Claverie J.M."/>
            <person name="Frickenhaus S."/>
            <person name="Gonzalez K."/>
            <person name="Herman E.K."/>
            <person name="Lin Y.C."/>
            <person name="Napier J."/>
            <person name="Ogata H."/>
            <person name="Sarno A.F."/>
            <person name="Shmutz J."/>
            <person name="Schroeder D."/>
            <person name="de Vargas C."/>
            <person name="Verret F."/>
            <person name="von Dassow P."/>
            <person name="Valentin K."/>
            <person name="Van de Peer Y."/>
            <person name="Wheeler G."/>
            <person name="Dacks J.B."/>
            <person name="Delwiche C.F."/>
            <person name="Dyhrman S.T."/>
            <person name="Glockner G."/>
            <person name="John U."/>
            <person name="Richards T."/>
            <person name="Worden A.Z."/>
            <person name="Zhang X."/>
            <person name="Grigoriev I.V."/>
            <person name="Allen A.E."/>
            <person name="Bidle K."/>
            <person name="Borodovsky M."/>
            <person name="Bowler C."/>
            <person name="Brownlee C."/>
            <person name="Cock J.M."/>
            <person name="Elias M."/>
            <person name="Gladyshev V.N."/>
            <person name="Groth M."/>
            <person name="Guda C."/>
            <person name="Hadaegh A."/>
            <person name="Iglesias-Rodriguez M.D."/>
            <person name="Jenkins J."/>
            <person name="Jones B.M."/>
            <person name="Lawson T."/>
            <person name="Leese F."/>
            <person name="Lindquist E."/>
            <person name="Lobanov A."/>
            <person name="Lomsadze A."/>
            <person name="Malik S.B."/>
            <person name="Marsh M.E."/>
            <person name="Mackinder L."/>
            <person name="Mock T."/>
            <person name="Mueller-Roeber B."/>
            <person name="Pagarete A."/>
            <person name="Parker M."/>
            <person name="Probert I."/>
            <person name="Quesneville H."/>
            <person name="Raines C."/>
            <person name="Rensing S.A."/>
            <person name="Riano-Pachon D.M."/>
            <person name="Richier S."/>
            <person name="Rokitta S."/>
            <person name="Shiraiwa Y."/>
            <person name="Soanes D.M."/>
            <person name="van der Giezen M."/>
            <person name="Wahlund T.M."/>
            <person name="Williams B."/>
            <person name="Wilson W."/>
            <person name="Wolfe G."/>
            <person name="Wurch L.L."/>
        </authorList>
    </citation>
    <scope>NUCLEOTIDE SEQUENCE</scope>
</reference>
<reference evidence="1" key="2">
    <citation type="submission" date="2024-10" db="UniProtKB">
        <authorList>
            <consortium name="EnsemblProtists"/>
        </authorList>
    </citation>
    <scope>IDENTIFICATION</scope>
</reference>
<dbReference type="RefSeq" id="XP_005768693.1">
    <property type="nucleotide sequence ID" value="XM_005768636.1"/>
</dbReference>
<organism evidence="1 2">
    <name type="scientific">Emiliania huxleyi (strain CCMP1516)</name>
    <dbReference type="NCBI Taxonomy" id="280463"/>
    <lineage>
        <taxon>Eukaryota</taxon>
        <taxon>Haptista</taxon>
        <taxon>Haptophyta</taxon>
        <taxon>Prymnesiophyceae</taxon>
        <taxon>Isochrysidales</taxon>
        <taxon>Noelaerhabdaceae</taxon>
        <taxon>Emiliania</taxon>
    </lineage>
</organism>
<dbReference type="EnsemblProtists" id="EOD16264">
    <property type="protein sequence ID" value="EOD16264"/>
    <property type="gene ID" value="EMIHUDRAFT_210596"/>
</dbReference>
<sequence>MPDFLKDSPAYGNVSRAGDGCGVVVVQAQRTTRRPSPAMRPAQSDLVNILSSLEAHWHVLEAEVVEIGSDIEHCKLCSKKYGDWFDSPLQFLQELQRTKKEKM</sequence>
<dbReference type="HOGENOM" id="CLU_2268914_0_0_1"/>
<protein>
    <submittedName>
        <fullName evidence="1">Uncharacterized protein</fullName>
    </submittedName>
</protein>
<dbReference type="PaxDb" id="2903-EOD16264"/>
<name>A0A0D3IYC9_EMIH1</name>
<dbReference type="GeneID" id="17262413"/>
<proteinExistence type="predicted"/>
<dbReference type="AlphaFoldDB" id="A0A0D3IYC9"/>
<dbReference type="eggNOG" id="ENOG502SFWM">
    <property type="taxonomic scope" value="Eukaryota"/>
</dbReference>
<dbReference type="KEGG" id="ehx:EMIHUDRAFT_210596"/>